<dbReference type="GO" id="GO:0003676">
    <property type="term" value="F:nucleic acid binding"/>
    <property type="evidence" value="ECO:0007669"/>
    <property type="project" value="InterPro"/>
</dbReference>
<dbReference type="SUPFAM" id="SSF56672">
    <property type="entry name" value="DNA/RNA polymerases"/>
    <property type="match status" value="1"/>
</dbReference>
<feature type="region of interest" description="Disordered" evidence="2">
    <location>
        <begin position="1"/>
        <end position="45"/>
    </location>
</feature>
<dbReference type="PROSITE" id="PS50878">
    <property type="entry name" value="RT_POL"/>
    <property type="match status" value="1"/>
</dbReference>
<dbReference type="SUPFAM" id="SSF53098">
    <property type="entry name" value="Ribonuclease H-like"/>
    <property type="match status" value="1"/>
</dbReference>
<feature type="compositionally biased region" description="Polar residues" evidence="2">
    <location>
        <begin position="477"/>
        <end position="489"/>
    </location>
</feature>
<feature type="region of interest" description="Disordered" evidence="2">
    <location>
        <begin position="107"/>
        <end position="133"/>
    </location>
</feature>
<feature type="region of interest" description="Disordered" evidence="2">
    <location>
        <begin position="473"/>
        <end position="516"/>
    </location>
</feature>
<accession>A0A8H3MCL3</accession>
<gene>
    <name evidence="5" type="ORF">RCL2_002689300</name>
</gene>
<dbReference type="Pfam" id="PF03372">
    <property type="entry name" value="Exo_endo_phos"/>
    <property type="match status" value="1"/>
</dbReference>
<feature type="region of interest" description="Disordered" evidence="2">
    <location>
        <begin position="2514"/>
        <end position="2548"/>
    </location>
</feature>
<reference evidence="5" key="1">
    <citation type="submission" date="2019-10" db="EMBL/GenBank/DDBJ databases">
        <title>Conservation and host-specific expression of non-tandemly repeated heterogenous ribosome RNA gene in arbuscular mycorrhizal fungi.</title>
        <authorList>
            <person name="Maeda T."/>
            <person name="Kobayashi Y."/>
            <person name="Nakagawa T."/>
            <person name="Ezawa T."/>
            <person name="Yamaguchi K."/>
            <person name="Bino T."/>
            <person name="Nishimoto Y."/>
            <person name="Shigenobu S."/>
            <person name="Kawaguchi M."/>
        </authorList>
    </citation>
    <scope>NUCLEOTIDE SEQUENCE</scope>
    <source>
        <strain evidence="5">HR1</strain>
    </source>
</reference>
<keyword evidence="1" id="KW-0175">Coiled coil</keyword>
<name>A0A8H3MCL3_9GLOM</name>
<dbReference type="InterPro" id="IPR036397">
    <property type="entry name" value="RNaseH_sf"/>
</dbReference>
<dbReference type="EMBL" id="BLAL01000285">
    <property type="protein sequence ID" value="GET00439.1"/>
    <property type="molecule type" value="Genomic_DNA"/>
</dbReference>
<protein>
    <recommendedName>
        <fullName evidence="7">Reverse transcriptase domain-containing protein</fullName>
    </recommendedName>
</protein>
<dbReference type="Pfam" id="PF00075">
    <property type="entry name" value="RNase_H"/>
    <property type="match status" value="1"/>
</dbReference>
<dbReference type="GO" id="GO:0004523">
    <property type="term" value="F:RNA-DNA hybrid ribonuclease activity"/>
    <property type="evidence" value="ECO:0007669"/>
    <property type="project" value="InterPro"/>
</dbReference>
<dbReference type="Gene3D" id="1.20.5.340">
    <property type="match status" value="1"/>
</dbReference>
<dbReference type="InterPro" id="IPR012337">
    <property type="entry name" value="RNaseH-like_sf"/>
</dbReference>
<feature type="region of interest" description="Disordered" evidence="2">
    <location>
        <begin position="260"/>
        <end position="284"/>
    </location>
</feature>
<proteinExistence type="predicted"/>
<dbReference type="Pfam" id="PF00078">
    <property type="entry name" value="RVT_1"/>
    <property type="match status" value="1"/>
</dbReference>
<dbReference type="Proteomes" id="UP000615446">
    <property type="component" value="Unassembled WGS sequence"/>
</dbReference>
<dbReference type="InterPro" id="IPR002156">
    <property type="entry name" value="RNaseH_domain"/>
</dbReference>
<dbReference type="Gene3D" id="3.30.420.10">
    <property type="entry name" value="Ribonuclease H-like superfamily/Ribonuclease H"/>
    <property type="match status" value="1"/>
</dbReference>
<evidence type="ECO:0000313" key="6">
    <source>
        <dbReference type="Proteomes" id="UP000615446"/>
    </source>
</evidence>
<evidence type="ECO:0000259" key="4">
    <source>
        <dbReference type="PROSITE" id="PS50879"/>
    </source>
</evidence>
<evidence type="ECO:0000256" key="2">
    <source>
        <dbReference type="SAM" id="MobiDB-lite"/>
    </source>
</evidence>
<dbReference type="PROSITE" id="PS50879">
    <property type="entry name" value="RNASE_H_1"/>
    <property type="match status" value="1"/>
</dbReference>
<organism evidence="5 6">
    <name type="scientific">Rhizophagus clarus</name>
    <dbReference type="NCBI Taxonomy" id="94130"/>
    <lineage>
        <taxon>Eukaryota</taxon>
        <taxon>Fungi</taxon>
        <taxon>Fungi incertae sedis</taxon>
        <taxon>Mucoromycota</taxon>
        <taxon>Glomeromycotina</taxon>
        <taxon>Glomeromycetes</taxon>
        <taxon>Glomerales</taxon>
        <taxon>Glomeraceae</taxon>
        <taxon>Rhizophagus</taxon>
    </lineage>
</organism>
<dbReference type="InterPro" id="IPR043502">
    <property type="entry name" value="DNA/RNA_pol_sf"/>
</dbReference>
<feature type="coiled-coil region" evidence="1">
    <location>
        <begin position="522"/>
        <end position="563"/>
    </location>
</feature>
<evidence type="ECO:0000313" key="5">
    <source>
        <dbReference type="EMBL" id="GET00439.1"/>
    </source>
</evidence>
<evidence type="ECO:0000259" key="3">
    <source>
        <dbReference type="PROSITE" id="PS50878"/>
    </source>
</evidence>
<dbReference type="SUPFAM" id="SSF56219">
    <property type="entry name" value="DNase I-like"/>
    <property type="match status" value="1"/>
</dbReference>
<dbReference type="InterPro" id="IPR000477">
    <property type="entry name" value="RT_dom"/>
</dbReference>
<feature type="compositionally biased region" description="Polar residues" evidence="2">
    <location>
        <begin position="2526"/>
        <end position="2544"/>
    </location>
</feature>
<comment type="caution">
    <text evidence="5">The sequence shown here is derived from an EMBL/GenBank/DDBJ whole genome shotgun (WGS) entry which is preliminary data.</text>
</comment>
<feature type="domain" description="RNase H type-1" evidence="4">
    <location>
        <begin position="2104"/>
        <end position="2248"/>
    </location>
</feature>
<dbReference type="InterPro" id="IPR005135">
    <property type="entry name" value="Endo/exonuclease/phosphatase"/>
</dbReference>
<feature type="domain" description="Reverse transcriptase" evidence="3">
    <location>
        <begin position="1329"/>
        <end position="1627"/>
    </location>
</feature>
<dbReference type="Gene3D" id="3.60.10.10">
    <property type="entry name" value="Endonuclease/exonuclease/phosphatase"/>
    <property type="match status" value="1"/>
</dbReference>
<sequence length="2621" mass="303854">MSQASSSTKRQLRSHVSKTYKNNAELDADIVQDSYTAKTSKAQPYDIENSKTKKLKTIQKNKDITSTSLPDTTTHMEGIINTPIDTIANIPTCGNSQAELSHDLNDNQQAQNQSKEQIKKISSPENQSARSTPKLATDEMIELLELETSQDNPHEYKHFELFIPRDSFPKENKIIEIINFIKNAFVNEKDFSKSNEPHPIIQKPLYDYTNENVQTLIQKKLEDISNRSIRLVDIPHKLDFNLIIAHLANITGVSITHHKDITPKQRPINKKSTQPTNRKSPARPPLRQLLVRFEKESATKYLYENDHWTLAIGNSLIRILHPDISHEISAQRTSYRYLIRGLPLNTDIRDMIPILKAIKGRTCTFNATSRNSISKTAFVYTNKENYTKEPHKIQKTTLQNHNIFIVAQDYKGDSCTICGNPQHTYENCNSEHRLDPNGSRKIYLPKYLKKDRTKLENNQEINNKYRHIISPERKSIPNPSVSTFRNQNGKRPIVPTINNDRPNAQANLPPTKPQPSIQPQLNARYEKQLVEANERILKLEKALNNLSTKYDMLEQQFKTINTQHNTQNTSITNLKQDFTKITKQVDEYQTTQHTINHKLDFIIEKITKTSPTPSHHSTHSHKTPFEHIARRHYDDDSLHFNNASRNQVNRPEMEIDYSQPQQEEQETHYAITSQLDSEIGYLPTNPISETDTDNYTINNVVHPSELPNDNNRNYVRIGTINIQSGFNAKKDDINLFFKQENFDILRLTELGVITSDEFPRKEYFNNHVIIYDTSGINDRNSGVALIITKTFSKHIAKTNFYKGRLICIDLFFKNHPIRIINTYIHANNTKTQSIKDLTEKLFQLILEANTNNYNLIIMGDFNVNPQQFIKNNKKTQNAPSWKQDILRRIKGFNLSHSVKYFQNKYLPTRSPQTSNDTPTPGSCIDHIYVSQKILDSAFNSNTLHINNTFFSTDHKCVYILIDQQFFRSGKNLKDSSKDIYRPNNHRRKTYNYNAMNKDKWSNYTNESKKQLDKSSTLGNINHTQTPTRTDLPLIDKEWSRVKTIINDAKLQTIPLYKSLQHYNFNTPLPLRQKFNKILSIHNILTLFNKKKILHCNPDVDPATQWSTYWSSWPLHRRSLLESNKLFHNILFDQKLPLTVNQLNFNNTKKLIRKALISAKTLYQEEKDIHTLNNINNYITQRNDNLQNNQRRMINSILERKPRTIILDRLFYTDESTNSRTLTHDKNIIEEECIKHFQLLNSSRADINNVPIFHTIRDLPIEFQEIYSPISSINLSLYDTVIAPITINELKEFINHLPLHKSAGNSGIHYEDLKHLHEDVLLLILDLFNNILSTGVIPKDWNHALFYPIPKPKDWGSEINNTRPIILLESTRKLFTKILTSRLHQILSRPNIIQPNNRAGLIGESTLQPLQHLHHAIEMANIQGKTIWIGLQDLSKAYDRINVSLLKLSLKRLHIPDVIVNLLYNLFTNRHNQIILPNRLSREYNILQGIDQGEVVSPLMWIIYYDPLFAMINQDRSLHYSITTNKIQNVLQPNKDIPIIYTTSVQSYLDDTTWIADSLDNMRRLTERSRAFYNLANIQINVDKYKLLTNDASKCGQTVNLAMTANDSPINITISGKNEGERILGVYVNAFNKSSPTYKKMKTTVNHFAFLLRKKRITHNHIIYIVNKILIPILEYRSQFQIFSFKECEALMSPIKKIFKNSLHLSRSTHDNLIYNKLFPSINNFFFHQLYSQSALVNLLFNSPLLKPVALQQLLQFQYDFWLPNFPSPTDLSRLSSQKLNQNFLSKLLIYFSKFNLFFFPNIDLNILGGRHPIVLEIPNINKQDIKSLRKKRIMFMDQICSINGSFLLLYKDVKKLANNKWKGKVPNWYQKILHQNTLSQNLRLVNPLTAPPIQHIKYNTPSIVNQEEHIPRNQWIVFWDANTSTAIYGKTIRQINRPGANSITQLQHYIPLTPTAEQLDLTSQKRLAILQPCRGCNKHTYNVDNPLLCTFYMSTTSLITFQTTPVNKIPIHIPNKKKSWRYPSQPFLTLRMLAYNYFLTLSRSYRHPNYVDNSIDTVQSDSILEFKDFNFNFIPNTPYFIHNIFTGNESVITTLHDLSLEFINRSNFSFYTDGSLHTEGPLKSRLGFGWLEVGLSPHTYTFKGSTIFQPSSTRAEIFSILTCLITVPNNSVVNIYTDSQNFIYTFNNINNPCFSHRKLLKINNHHTWQALLYLVKQKSLRISLHKVKAHDDDVLNNSADLLAKEGCALDPIFLNPRTSPNALMVPTFNLNGLLEKDLRKWSKNTLECCNMLSTINNNSNAYLFDKAKIHPIDWHHTSLWIKRNNDNTTCSNLNDKVTGFKINSFNHTLPTSDLQQRNYPKLYPSGQINCTACNELTITNSHLGFCPAHLHTLNDSLLTIKDTFTIKLIDASDVPGAMDIKAWVERCPLFSPIINDNHPIYLILHQCVPSTLTSLLKKFVKNNTKRQALITFLMDLFFKDITRPFWKLHSFLMHAWEKARNITRRKKVNYRKKYRTGDSAKEAANLTGQPGTSRLTTQQDSNSSARHRHRLIASAPPKSIPRDPFKFDRKLFIYLNSSNYLHSGDWLTYLDLFFDSSFNFSFNINFFNSFIGAYFDSYGSF</sequence>
<evidence type="ECO:0008006" key="7">
    <source>
        <dbReference type="Google" id="ProtNLM"/>
    </source>
</evidence>
<dbReference type="InterPro" id="IPR036691">
    <property type="entry name" value="Endo/exonu/phosph_ase_sf"/>
</dbReference>
<evidence type="ECO:0000256" key="1">
    <source>
        <dbReference type="SAM" id="Coils"/>
    </source>
</evidence>
<feature type="compositionally biased region" description="Polar residues" evidence="2">
    <location>
        <begin position="33"/>
        <end position="42"/>
    </location>
</feature>
<feature type="compositionally biased region" description="Polar residues" evidence="2">
    <location>
        <begin position="496"/>
        <end position="516"/>
    </location>
</feature>
<dbReference type="OrthoDB" id="3230070at2759"/>
<feature type="compositionally biased region" description="Polar residues" evidence="2">
    <location>
        <begin position="270"/>
        <end position="279"/>
    </location>
</feature>
<dbReference type="PANTHER" id="PTHR19446">
    <property type="entry name" value="REVERSE TRANSCRIPTASES"/>
    <property type="match status" value="1"/>
</dbReference>